<evidence type="ECO:0000313" key="1">
    <source>
        <dbReference type="EMBL" id="RNA07367.1"/>
    </source>
</evidence>
<organism evidence="1 2">
    <name type="scientific">Brachionus plicatilis</name>
    <name type="common">Marine rotifer</name>
    <name type="synonym">Brachionus muelleri</name>
    <dbReference type="NCBI Taxonomy" id="10195"/>
    <lineage>
        <taxon>Eukaryota</taxon>
        <taxon>Metazoa</taxon>
        <taxon>Spiralia</taxon>
        <taxon>Gnathifera</taxon>
        <taxon>Rotifera</taxon>
        <taxon>Eurotatoria</taxon>
        <taxon>Monogononta</taxon>
        <taxon>Pseudotrocha</taxon>
        <taxon>Ploima</taxon>
        <taxon>Brachionidae</taxon>
        <taxon>Brachionus</taxon>
    </lineage>
</organism>
<dbReference type="Proteomes" id="UP000276133">
    <property type="component" value="Unassembled WGS sequence"/>
</dbReference>
<proteinExistence type="predicted"/>
<sequence length="62" mass="7217">MVANQIYKLKQTKRIFFSYKIAFVINKLDFKAHVSCISIKNCQSLQTVAFHALILKSRDKLL</sequence>
<keyword evidence="2" id="KW-1185">Reference proteome</keyword>
<comment type="caution">
    <text evidence="1">The sequence shown here is derived from an EMBL/GenBank/DDBJ whole genome shotgun (WGS) entry which is preliminary data.</text>
</comment>
<reference evidence="1 2" key="1">
    <citation type="journal article" date="2018" name="Sci. Rep.">
        <title>Genomic signatures of local adaptation to the degree of environmental predictability in rotifers.</title>
        <authorList>
            <person name="Franch-Gras L."/>
            <person name="Hahn C."/>
            <person name="Garcia-Roger E.M."/>
            <person name="Carmona M.J."/>
            <person name="Serra M."/>
            <person name="Gomez A."/>
        </authorList>
    </citation>
    <scope>NUCLEOTIDE SEQUENCE [LARGE SCALE GENOMIC DNA]</scope>
    <source>
        <strain evidence="1">HYR1</strain>
    </source>
</reference>
<name>A0A3M7Q7E4_BRAPC</name>
<evidence type="ECO:0000313" key="2">
    <source>
        <dbReference type="Proteomes" id="UP000276133"/>
    </source>
</evidence>
<dbReference type="AlphaFoldDB" id="A0A3M7Q7E4"/>
<gene>
    <name evidence="1" type="ORF">BpHYR1_012131</name>
</gene>
<accession>A0A3M7Q7E4</accession>
<protein>
    <submittedName>
        <fullName evidence="1">Uncharacterized protein</fullName>
    </submittedName>
</protein>
<dbReference type="EMBL" id="REGN01007071">
    <property type="protein sequence ID" value="RNA07367.1"/>
    <property type="molecule type" value="Genomic_DNA"/>
</dbReference>